<keyword evidence="2" id="KW-1185">Reference proteome</keyword>
<sequence length="226" mass="26389">MLTLTDLSYAKLKTYQRLYRDHFPENLALRVHRALSWLARAEAARAAQDSDSAFIFYWISFNAAYANDFGQADRLPEQEHFQQFLAKICAYDTDEHLYELIWQQFSSSIRLLMSNHFVYAPYWEFQRGRISEVEWLKRFAQSKEQTHNALANKNVPLALSHIFNRLYTLRNQLMHGGSTWNSQINRQQVNDASNLLSKLVPLIIGLMMNAPDQLWGEAIYPVINPS</sequence>
<organism evidence="1 2">
    <name type="scientific">Alishewanella maricola</name>
    <dbReference type="NCBI Taxonomy" id="2795740"/>
    <lineage>
        <taxon>Bacteria</taxon>
        <taxon>Pseudomonadati</taxon>
        <taxon>Pseudomonadota</taxon>
        <taxon>Gammaproteobacteria</taxon>
        <taxon>Alteromonadales</taxon>
        <taxon>Alteromonadaceae</taxon>
        <taxon>Alishewanella</taxon>
    </lineage>
</organism>
<evidence type="ECO:0000313" key="2">
    <source>
        <dbReference type="Proteomes" id="UP000633814"/>
    </source>
</evidence>
<evidence type="ECO:0000313" key="1">
    <source>
        <dbReference type="EMBL" id="MCB5228028.1"/>
    </source>
</evidence>
<reference evidence="1 2" key="1">
    <citation type="submission" date="2021-10" db="EMBL/GenBank/DDBJ databases">
        <title>Alishewanella koreense sp. nov. isolated from seawater of southwestern coast in South Korea and the proposal for the reclassification of Rheinheimera perlucida and Rheinheimera tuosuensis as Arsukibacterium perlucida and Arsukibacterium tuosuensis.</title>
        <authorList>
            <person name="Kim K.H."/>
            <person name="Ruan W."/>
            <person name="Kim K.R."/>
            <person name="Baek J.H."/>
            <person name="Jeon C.O."/>
        </authorList>
    </citation>
    <scope>NUCLEOTIDE SEQUENCE [LARGE SCALE GENOMIC DNA]</scope>
    <source>
        <strain evidence="1 2">16-MA</strain>
    </source>
</reference>
<comment type="caution">
    <text evidence="1">The sequence shown here is derived from an EMBL/GenBank/DDBJ whole genome shotgun (WGS) entry which is preliminary data.</text>
</comment>
<accession>A0ABS8C7C2</accession>
<proteinExistence type="predicted"/>
<dbReference type="Proteomes" id="UP000633814">
    <property type="component" value="Unassembled WGS sequence"/>
</dbReference>
<name>A0ABS8C7C2_9ALTE</name>
<protein>
    <recommendedName>
        <fullName evidence="3">Apea-like HEPN domain-containing protein</fullName>
    </recommendedName>
</protein>
<evidence type="ECO:0008006" key="3">
    <source>
        <dbReference type="Google" id="ProtNLM"/>
    </source>
</evidence>
<dbReference type="RefSeq" id="WP_226752092.1">
    <property type="nucleotide sequence ID" value="NZ_JAEINI020000013.1"/>
</dbReference>
<gene>
    <name evidence="1" type="ORF">JAO78_014535</name>
</gene>
<dbReference type="EMBL" id="JAEINI020000013">
    <property type="protein sequence ID" value="MCB5228028.1"/>
    <property type="molecule type" value="Genomic_DNA"/>
</dbReference>